<comment type="caution">
    <text evidence="2">The sequence shown here is derived from an EMBL/GenBank/DDBJ whole genome shotgun (WGS) entry which is preliminary data.</text>
</comment>
<evidence type="ECO:0000256" key="1">
    <source>
        <dbReference type="SAM" id="MobiDB-lite"/>
    </source>
</evidence>
<keyword evidence="3" id="KW-1185">Reference proteome</keyword>
<sequence length="88" mass="9658">MKDNSGTLSYWSTTNVSDDCTITLGLYDDVSDDPGPVFTPTEGPCELDKSYRPGPLGDPTAGRKYHSELAVKWGDGRVEVYKSPTLVW</sequence>
<organism evidence="2 3">
    <name type="scientific">Nocardia carnea</name>
    <dbReference type="NCBI Taxonomy" id="37328"/>
    <lineage>
        <taxon>Bacteria</taxon>
        <taxon>Bacillati</taxon>
        <taxon>Actinomycetota</taxon>
        <taxon>Actinomycetes</taxon>
        <taxon>Mycobacteriales</taxon>
        <taxon>Nocardiaceae</taxon>
        <taxon>Nocardia</taxon>
    </lineage>
</organism>
<protein>
    <submittedName>
        <fullName evidence="2">Uncharacterized protein</fullName>
    </submittedName>
</protein>
<dbReference type="Proteomes" id="UP001611263">
    <property type="component" value="Unassembled WGS sequence"/>
</dbReference>
<dbReference type="RefSeq" id="WP_033241756.1">
    <property type="nucleotide sequence ID" value="NZ_JBIRUQ010000001.1"/>
</dbReference>
<dbReference type="EMBL" id="JBIRUQ010000001">
    <property type="protein sequence ID" value="MFI1460066.1"/>
    <property type="molecule type" value="Genomic_DNA"/>
</dbReference>
<name>A0ABW7TGA4_9NOCA</name>
<reference evidence="2 3" key="1">
    <citation type="submission" date="2024-10" db="EMBL/GenBank/DDBJ databases">
        <title>The Natural Products Discovery Center: Release of the First 8490 Sequenced Strains for Exploring Actinobacteria Biosynthetic Diversity.</title>
        <authorList>
            <person name="Kalkreuter E."/>
            <person name="Kautsar S.A."/>
            <person name="Yang D."/>
            <person name="Bader C.D."/>
            <person name="Teijaro C.N."/>
            <person name="Fluegel L."/>
            <person name="Davis C.M."/>
            <person name="Simpson J.R."/>
            <person name="Lauterbach L."/>
            <person name="Steele A.D."/>
            <person name="Gui C."/>
            <person name="Meng S."/>
            <person name="Li G."/>
            <person name="Viehrig K."/>
            <person name="Ye F."/>
            <person name="Su P."/>
            <person name="Kiefer A.F."/>
            <person name="Nichols A."/>
            <person name="Cepeda A.J."/>
            <person name="Yan W."/>
            <person name="Fan B."/>
            <person name="Jiang Y."/>
            <person name="Adhikari A."/>
            <person name="Zheng C.-J."/>
            <person name="Schuster L."/>
            <person name="Cowan T.M."/>
            <person name="Smanski M.J."/>
            <person name="Chevrette M.G."/>
            <person name="De Carvalho L.P.S."/>
            <person name="Shen B."/>
        </authorList>
    </citation>
    <scope>NUCLEOTIDE SEQUENCE [LARGE SCALE GENOMIC DNA]</scope>
    <source>
        <strain evidence="2 3">NPDC020568</strain>
    </source>
</reference>
<feature type="region of interest" description="Disordered" evidence="1">
    <location>
        <begin position="41"/>
        <end position="60"/>
    </location>
</feature>
<gene>
    <name evidence="2" type="ORF">ACH4WX_05015</name>
</gene>
<evidence type="ECO:0000313" key="3">
    <source>
        <dbReference type="Proteomes" id="UP001611263"/>
    </source>
</evidence>
<proteinExistence type="predicted"/>
<dbReference type="GeneID" id="93509676"/>
<evidence type="ECO:0000313" key="2">
    <source>
        <dbReference type="EMBL" id="MFI1460066.1"/>
    </source>
</evidence>
<accession>A0ABW7TGA4</accession>